<evidence type="ECO:0000259" key="1">
    <source>
        <dbReference type="Pfam" id="PF13454"/>
    </source>
</evidence>
<dbReference type="RefSeq" id="WP_018472386.1">
    <property type="nucleotide sequence ID" value="NZ_BMWX01000002.1"/>
</dbReference>
<comment type="caution">
    <text evidence="2">The sequence shown here is derived from an EMBL/GenBank/DDBJ whole genome shotgun (WGS) entry which is preliminary data.</text>
</comment>
<protein>
    <recommendedName>
        <fullName evidence="1">FAD-dependent urate hydroxylase HpyO/Asp monooxygenase CreE-like FAD/NAD(P)-binding domain-containing protein</fullName>
    </recommendedName>
</protein>
<reference evidence="2" key="2">
    <citation type="submission" date="2020-09" db="EMBL/GenBank/DDBJ databases">
        <authorList>
            <person name="Sun Q."/>
            <person name="Kim S."/>
        </authorList>
    </citation>
    <scope>NUCLEOTIDE SEQUENCE</scope>
    <source>
        <strain evidence="2">KCTC 12368</strain>
    </source>
</reference>
<dbReference type="PANTHER" id="PTHR40254">
    <property type="entry name" value="BLR0577 PROTEIN"/>
    <property type="match status" value="1"/>
</dbReference>
<accession>A0A918PR15</accession>
<dbReference type="Pfam" id="PF13454">
    <property type="entry name" value="NAD_binding_9"/>
    <property type="match status" value="1"/>
</dbReference>
<dbReference type="Proteomes" id="UP000619457">
    <property type="component" value="Unassembled WGS sequence"/>
</dbReference>
<organism evidence="2 3">
    <name type="scientific">Echinicola pacifica</name>
    <dbReference type="NCBI Taxonomy" id="346377"/>
    <lineage>
        <taxon>Bacteria</taxon>
        <taxon>Pseudomonadati</taxon>
        <taxon>Bacteroidota</taxon>
        <taxon>Cytophagia</taxon>
        <taxon>Cytophagales</taxon>
        <taxon>Cyclobacteriaceae</taxon>
        <taxon>Echinicola</taxon>
    </lineage>
</organism>
<proteinExistence type="predicted"/>
<feature type="domain" description="FAD-dependent urate hydroxylase HpyO/Asp monooxygenase CreE-like FAD/NAD(P)-binding" evidence="1">
    <location>
        <begin position="6"/>
        <end position="165"/>
    </location>
</feature>
<dbReference type="PANTHER" id="PTHR40254:SF1">
    <property type="entry name" value="BLR0577 PROTEIN"/>
    <property type="match status" value="1"/>
</dbReference>
<dbReference type="InterPro" id="IPR052189">
    <property type="entry name" value="L-asp_N-monooxygenase_NS-form"/>
</dbReference>
<gene>
    <name evidence="2" type="ORF">GCM10007049_10890</name>
</gene>
<evidence type="ECO:0000313" key="3">
    <source>
        <dbReference type="Proteomes" id="UP000619457"/>
    </source>
</evidence>
<reference evidence="2" key="1">
    <citation type="journal article" date="2014" name="Int. J. Syst. Evol. Microbiol.">
        <title>Complete genome sequence of Corynebacterium casei LMG S-19264T (=DSM 44701T), isolated from a smear-ripened cheese.</title>
        <authorList>
            <consortium name="US DOE Joint Genome Institute (JGI-PGF)"/>
            <person name="Walter F."/>
            <person name="Albersmeier A."/>
            <person name="Kalinowski J."/>
            <person name="Ruckert C."/>
        </authorList>
    </citation>
    <scope>NUCLEOTIDE SEQUENCE</scope>
    <source>
        <strain evidence="2">KCTC 12368</strain>
    </source>
</reference>
<dbReference type="EMBL" id="BMWX01000002">
    <property type="protein sequence ID" value="GGZ20165.1"/>
    <property type="molecule type" value="Genomic_DNA"/>
</dbReference>
<dbReference type="InterPro" id="IPR038732">
    <property type="entry name" value="HpyO/CreE_NAD-binding"/>
</dbReference>
<evidence type="ECO:0000313" key="2">
    <source>
        <dbReference type="EMBL" id="GGZ20165.1"/>
    </source>
</evidence>
<dbReference type="SUPFAM" id="SSF51905">
    <property type="entry name" value="FAD/NAD(P)-binding domain"/>
    <property type="match status" value="1"/>
</dbReference>
<dbReference type="Gene3D" id="3.50.50.60">
    <property type="entry name" value="FAD/NAD(P)-binding domain"/>
    <property type="match status" value="2"/>
</dbReference>
<dbReference type="AlphaFoldDB" id="A0A918PR15"/>
<dbReference type="InterPro" id="IPR036188">
    <property type="entry name" value="FAD/NAD-bd_sf"/>
</dbReference>
<sequence>MKNISIIGGGANGVSAFIEFFIQLSTAGLEKEVSIRIIEKDERLGYGLAFGTPQPGHILNTQAELMGIYAHEPAHFSKWLKKHPDAREIKGDEKTDKAYTTRRYYGEYIACQAKKYLKLAKDKQLHVDLVHQNIVDLQHDPSGYTLLAEDGSSYHSDYVILALGTPKPNNYKEYLAYDHYLDFPWPATRIKEKIKSTDKVGILGSSLSAIDSIMTLLDEGHVGEIHLFSPDGLLPRVQPIHNKGHERKLLTLENLHRQKRKNLENPRVKSLIRLFRKEVERFTGKPLDWKETGQRTESCLALLRWDIDCAQMGGDGLLNVADSLRYDASTIWSWMDTDQKILFKKWVGRYWAINRHPMPLHNAKKLLHLLTTGQLKVHAMKSSDSIQAMDKVFTLETSEEEIIPVDKLINATGSSSDLDQMDGQLIDNLLRKQYIQPYLVGGAVISERTMQLIAPEGGDNIYAVGHLANGILMDVNAVWYNVQTISILVKDVLFRLKNKGN</sequence>
<keyword evidence="3" id="KW-1185">Reference proteome</keyword>
<name>A0A918PR15_9BACT</name>